<comment type="subcellular location">
    <subcellularLocation>
        <location evidence="1">Cell membrane</location>
        <topology evidence="1">Multi-pass membrane protein</topology>
    </subcellularLocation>
</comment>
<dbReference type="InterPro" id="IPR032689">
    <property type="entry name" value="TraG-D_C"/>
</dbReference>
<evidence type="ECO:0000313" key="9">
    <source>
        <dbReference type="EMBL" id="TYQ00855.1"/>
    </source>
</evidence>
<evidence type="ECO:0000256" key="1">
    <source>
        <dbReference type="ARBA" id="ARBA00004651"/>
    </source>
</evidence>
<dbReference type="Pfam" id="PF02534">
    <property type="entry name" value="T4SS-DNA_transf"/>
    <property type="match status" value="1"/>
</dbReference>
<keyword evidence="3" id="KW-1003">Cell membrane</keyword>
<accession>A0A652YHZ1</accession>
<organism evidence="9">
    <name type="scientific">Nocardia globerula</name>
    <dbReference type="NCBI Taxonomy" id="1818"/>
    <lineage>
        <taxon>Bacteria</taxon>
        <taxon>Bacillati</taxon>
        <taxon>Actinomycetota</taxon>
        <taxon>Actinomycetes</taxon>
        <taxon>Mycobacteriales</taxon>
        <taxon>Nocardiaceae</taxon>
        <taxon>Nocardia</taxon>
    </lineage>
</organism>
<keyword evidence="4 7" id="KW-0812">Transmembrane</keyword>
<dbReference type="AlphaFoldDB" id="A0A652YHZ1"/>
<proteinExistence type="inferred from homology"/>
<dbReference type="PANTHER" id="PTHR37937:SF1">
    <property type="entry name" value="CONJUGATIVE TRANSFER: DNA TRANSPORT"/>
    <property type="match status" value="1"/>
</dbReference>
<dbReference type="InterPro" id="IPR027417">
    <property type="entry name" value="P-loop_NTPase"/>
</dbReference>
<evidence type="ECO:0000256" key="6">
    <source>
        <dbReference type="ARBA" id="ARBA00023136"/>
    </source>
</evidence>
<evidence type="ECO:0000256" key="2">
    <source>
        <dbReference type="ARBA" id="ARBA00008806"/>
    </source>
</evidence>
<keyword evidence="5 7" id="KW-1133">Transmembrane helix</keyword>
<protein>
    <submittedName>
        <fullName evidence="9">Type IV secretory system conjugative DNA transfer VirD4/TraG family protein</fullName>
    </submittedName>
</protein>
<evidence type="ECO:0000256" key="3">
    <source>
        <dbReference type="ARBA" id="ARBA00022475"/>
    </source>
</evidence>
<dbReference type="CDD" id="cd01127">
    <property type="entry name" value="TrwB_TraG_TraD_VirD4"/>
    <property type="match status" value="1"/>
</dbReference>
<dbReference type="InterPro" id="IPR051539">
    <property type="entry name" value="T4SS-coupling_protein"/>
</dbReference>
<dbReference type="SUPFAM" id="SSF52540">
    <property type="entry name" value="P-loop containing nucleoside triphosphate hydrolases"/>
    <property type="match status" value="1"/>
</dbReference>
<dbReference type="GO" id="GO:0005886">
    <property type="term" value="C:plasma membrane"/>
    <property type="evidence" value="ECO:0007669"/>
    <property type="project" value="UniProtKB-SubCell"/>
</dbReference>
<sequence length="687" mass="74935">MSQMRRDRPGVSSDKDMMILKGIAVAIPASFLPVIAYNLGGGEAAGWNPIGLILSVATGKRSWPLAATVILLVMILALVALALGVLWALKKNGYFEKVQEKRVEQRIDQFAESMTDPRDIEETNPLELAKTTARLAPAISQSHPGYGGIVMGHSVKRNLEVRMPWEWVCIAIAGARMGKSAALAIPAMCYAPGAAIGTSNKKDIYTHTLYLRKQMGSVWLFDLQGVTTGNPRERATFWFNPLRPVHDLPTARVVCDYFISAATDESAKVDAYFDGAARDLFGSYVLAAALVGGDMRHVVDWLRATQSQIPVEILAANGYRDLANAMRSKQNVNAKQRDGFYDMARRFLAPLDEPRYEEAILPNTRLKIGMNGHGEITIDPDRVVHDLPEFNAEHFVRTSDTVYAMSMEGPGSASALTTALIGAIGDAAQMYGASQANGRMPIPLVAVLDEAANICKLQQLPAWYSHFGSRGIILITILQSPSQAKGVWGETKFDAMKDACNMVWYGGNVDDDNYINSLSNAIGDHHVQTESRNKSAGFFSSGQSSITQSWQKEKILEPDNLKALPRTRAIITLAGSKPLLVRKNYWSSTPFAADINRSIAECDAGTDRVEQKALPIGMSDRPLPVAISDEPILDDGYAPAPHLAEPDDFADSVVIEVPIRRIETASAATTSQIDDIFGSEFFSEGTK</sequence>
<comment type="caution">
    <text evidence="9">The sequence shown here is derived from an EMBL/GenBank/DDBJ whole genome shotgun (WGS) entry which is preliminary data.</text>
</comment>
<feature type="transmembrane region" description="Helical" evidence="7">
    <location>
        <begin position="65"/>
        <end position="89"/>
    </location>
</feature>
<name>A0A652YHZ1_NOCGL</name>
<dbReference type="PANTHER" id="PTHR37937">
    <property type="entry name" value="CONJUGATIVE TRANSFER: DNA TRANSPORT"/>
    <property type="match status" value="1"/>
</dbReference>
<dbReference type="Pfam" id="PF12696">
    <property type="entry name" value="TraG-D_C"/>
    <property type="match status" value="1"/>
</dbReference>
<dbReference type="Gene3D" id="3.40.50.300">
    <property type="entry name" value="P-loop containing nucleotide triphosphate hydrolases"/>
    <property type="match status" value="1"/>
</dbReference>
<evidence type="ECO:0000256" key="5">
    <source>
        <dbReference type="ARBA" id="ARBA00022989"/>
    </source>
</evidence>
<reference evidence="9" key="1">
    <citation type="submission" date="2019-07" db="EMBL/GenBank/DDBJ databases">
        <title>Genomic Encyclopedia of Type Strains, Phase IV (KMG-IV): sequencing the most valuable type-strain genomes for metagenomic binning, comparative biology and taxonomic classification.</title>
        <authorList>
            <person name="Goeker M."/>
        </authorList>
    </citation>
    <scope>NUCLEOTIDE SEQUENCE</scope>
    <source>
        <strain evidence="9">DSM 44596</strain>
    </source>
</reference>
<dbReference type="InterPro" id="IPR003688">
    <property type="entry name" value="TraG/VirD4"/>
</dbReference>
<comment type="similarity">
    <text evidence="2">Belongs to the VirD4/TraG family.</text>
</comment>
<evidence type="ECO:0000259" key="8">
    <source>
        <dbReference type="Pfam" id="PF12696"/>
    </source>
</evidence>
<evidence type="ECO:0000256" key="4">
    <source>
        <dbReference type="ARBA" id="ARBA00022692"/>
    </source>
</evidence>
<dbReference type="EMBL" id="VNIQ01000011">
    <property type="protein sequence ID" value="TYQ00855.1"/>
    <property type="molecule type" value="Genomic_DNA"/>
</dbReference>
<feature type="domain" description="TraD/TraG TraM recognition site" evidence="8">
    <location>
        <begin position="443"/>
        <end position="566"/>
    </location>
</feature>
<gene>
    <name evidence="9" type="ORF">FNL38_11169</name>
</gene>
<keyword evidence="6 7" id="KW-0472">Membrane</keyword>
<evidence type="ECO:0000256" key="7">
    <source>
        <dbReference type="SAM" id="Phobius"/>
    </source>
</evidence>